<evidence type="ECO:0000313" key="6">
    <source>
        <dbReference type="EMBL" id="KJA13054.1"/>
    </source>
</evidence>
<dbReference type="GO" id="GO:0008270">
    <property type="term" value="F:zinc ion binding"/>
    <property type="evidence" value="ECO:0007669"/>
    <property type="project" value="UniProtKB-KW"/>
</dbReference>
<dbReference type="AlphaFoldDB" id="A0A0D2N1H0"/>
<dbReference type="InterPro" id="IPR002893">
    <property type="entry name" value="Znf_MYND"/>
</dbReference>
<keyword evidence="3" id="KW-0862">Zinc</keyword>
<dbReference type="SUPFAM" id="SSF144232">
    <property type="entry name" value="HIT/MYND zinc finger-like"/>
    <property type="match status" value="1"/>
</dbReference>
<accession>A0A0D2N1H0</accession>
<organism evidence="6 7">
    <name type="scientific">Hypholoma sublateritium (strain FD-334 SS-4)</name>
    <dbReference type="NCBI Taxonomy" id="945553"/>
    <lineage>
        <taxon>Eukaryota</taxon>
        <taxon>Fungi</taxon>
        <taxon>Dikarya</taxon>
        <taxon>Basidiomycota</taxon>
        <taxon>Agaricomycotina</taxon>
        <taxon>Agaricomycetes</taxon>
        <taxon>Agaricomycetidae</taxon>
        <taxon>Agaricales</taxon>
        <taxon>Agaricineae</taxon>
        <taxon>Strophariaceae</taxon>
        <taxon>Hypholoma</taxon>
    </lineage>
</organism>
<dbReference type="Proteomes" id="UP000054270">
    <property type="component" value="Unassembled WGS sequence"/>
</dbReference>
<dbReference type="STRING" id="945553.A0A0D2N1H0"/>
<gene>
    <name evidence="6" type="ORF">HYPSUDRAFT_599031</name>
</gene>
<keyword evidence="1" id="KW-0479">Metal-binding</keyword>
<evidence type="ECO:0000256" key="1">
    <source>
        <dbReference type="ARBA" id="ARBA00022723"/>
    </source>
</evidence>
<dbReference type="Gene3D" id="6.10.140.2220">
    <property type="match status" value="1"/>
</dbReference>
<proteinExistence type="predicted"/>
<evidence type="ECO:0000259" key="5">
    <source>
        <dbReference type="PROSITE" id="PS50865"/>
    </source>
</evidence>
<protein>
    <recommendedName>
        <fullName evidence="5">MYND-type domain-containing protein</fullName>
    </recommendedName>
</protein>
<dbReference type="Pfam" id="PF01753">
    <property type="entry name" value="zf-MYND"/>
    <property type="match status" value="1"/>
</dbReference>
<sequence>MANTFRAVLSGMSERRCEQCENCLKHVESVLCGRATKNCNKRHTPVLLTCAQCKEVRYCSRTCQRAQWKEHKTSCLSHTRMLTVIKLLGPRIEQTFKAFSKFSQAISGYLEIPAISALELHKGKHRVSTHPCLFAQDQSQRDNFLRDREIYPGSHHIQD</sequence>
<evidence type="ECO:0000256" key="4">
    <source>
        <dbReference type="PROSITE-ProRule" id="PRU00134"/>
    </source>
</evidence>
<keyword evidence="7" id="KW-1185">Reference proteome</keyword>
<feature type="domain" description="MYND-type" evidence="5">
    <location>
        <begin position="20"/>
        <end position="75"/>
    </location>
</feature>
<dbReference type="PROSITE" id="PS50865">
    <property type="entry name" value="ZF_MYND_2"/>
    <property type="match status" value="1"/>
</dbReference>
<dbReference type="OrthoDB" id="549788at2759"/>
<name>A0A0D2N1H0_HYPSF</name>
<evidence type="ECO:0000313" key="7">
    <source>
        <dbReference type="Proteomes" id="UP000054270"/>
    </source>
</evidence>
<keyword evidence="2 4" id="KW-0863">Zinc-finger</keyword>
<dbReference type="EMBL" id="KN817796">
    <property type="protein sequence ID" value="KJA13054.1"/>
    <property type="molecule type" value="Genomic_DNA"/>
</dbReference>
<reference evidence="7" key="1">
    <citation type="submission" date="2014-04" db="EMBL/GenBank/DDBJ databases">
        <title>Evolutionary Origins and Diversification of the Mycorrhizal Mutualists.</title>
        <authorList>
            <consortium name="DOE Joint Genome Institute"/>
            <consortium name="Mycorrhizal Genomics Consortium"/>
            <person name="Kohler A."/>
            <person name="Kuo A."/>
            <person name="Nagy L.G."/>
            <person name="Floudas D."/>
            <person name="Copeland A."/>
            <person name="Barry K.W."/>
            <person name="Cichocki N."/>
            <person name="Veneault-Fourrey C."/>
            <person name="LaButti K."/>
            <person name="Lindquist E.A."/>
            <person name="Lipzen A."/>
            <person name="Lundell T."/>
            <person name="Morin E."/>
            <person name="Murat C."/>
            <person name="Riley R."/>
            <person name="Ohm R."/>
            <person name="Sun H."/>
            <person name="Tunlid A."/>
            <person name="Henrissat B."/>
            <person name="Grigoriev I.V."/>
            <person name="Hibbett D.S."/>
            <person name="Martin F."/>
        </authorList>
    </citation>
    <scope>NUCLEOTIDE SEQUENCE [LARGE SCALE GENOMIC DNA]</scope>
    <source>
        <strain evidence="7">FD-334 SS-4</strain>
    </source>
</reference>
<evidence type="ECO:0000256" key="2">
    <source>
        <dbReference type="ARBA" id="ARBA00022771"/>
    </source>
</evidence>
<evidence type="ECO:0000256" key="3">
    <source>
        <dbReference type="ARBA" id="ARBA00022833"/>
    </source>
</evidence>